<gene>
    <name evidence="1" type="ORF">FBU59_005956</name>
</gene>
<protein>
    <submittedName>
        <fullName evidence="1">Uncharacterized protein</fullName>
    </submittedName>
</protein>
<feature type="non-terminal residue" evidence="1">
    <location>
        <position position="1"/>
    </location>
</feature>
<keyword evidence="2" id="KW-1185">Reference proteome</keyword>
<evidence type="ECO:0000313" key="1">
    <source>
        <dbReference type="EMBL" id="KAJ1933663.1"/>
    </source>
</evidence>
<sequence length="178" mass="20185">AGLTKSDILTSSMKRTGIKSVYDVLDRLAEARALCGTKYLVEILDSMRMPAGDSHRSSLSEQPLRPELMSRKVCQSLLEIITETEEAEILPRIDTKLVLEIYDYAKSQEWEIDPLVLANTAAFLANSSFNGYMDAVSIVYGDFYRRMADMRLSKDSGKMKVDRKLRIMKMARFSISKI</sequence>
<proteinExistence type="predicted"/>
<comment type="caution">
    <text evidence="1">The sequence shown here is derived from an EMBL/GenBank/DDBJ whole genome shotgun (WGS) entry which is preliminary data.</text>
</comment>
<evidence type="ECO:0000313" key="2">
    <source>
        <dbReference type="Proteomes" id="UP001150603"/>
    </source>
</evidence>
<accession>A0ACC1J135</accession>
<feature type="non-terminal residue" evidence="1">
    <location>
        <position position="178"/>
    </location>
</feature>
<reference evidence="1" key="1">
    <citation type="submission" date="2022-07" db="EMBL/GenBank/DDBJ databases">
        <title>Phylogenomic reconstructions and comparative analyses of Kickxellomycotina fungi.</title>
        <authorList>
            <person name="Reynolds N.K."/>
            <person name="Stajich J.E."/>
            <person name="Barry K."/>
            <person name="Grigoriev I.V."/>
            <person name="Crous P."/>
            <person name="Smith M.E."/>
        </authorList>
    </citation>
    <scope>NUCLEOTIDE SEQUENCE</scope>
    <source>
        <strain evidence="1">NRRL 5244</strain>
    </source>
</reference>
<name>A0ACC1J135_9FUNG</name>
<dbReference type="EMBL" id="JANBPW010004975">
    <property type="protein sequence ID" value="KAJ1933663.1"/>
    <property type="molecule type" value="Genomic_DNA"/>
</dbReference>
<organism evidence="1 2">
    <name type="scientific">Linderina macrospora</name>
    <dbReference type="NCBI Taxonomy" id="4868"/>
    <lineage>
        <taxon>Eukaryota</taxon>
        <taxon>Fungi</taxon>
        <taxon>Fungi incertae sedis</taxon>
        <taxon>Zoopagomycota</taxon>
        <taxon>Kickxellomycotina</taxon>
        <taxon>Kickxellomycetes</taxon>
        <taxon>Kickxellales</taxon>
        <taxon>Kickxellaceae</taxon>
        <taxon>Linderina</taxon>
    </lineage>
</organism>
<dbReference type="Proteomes" id="UP001150603">
    <property type="component" value="Unassembled WGS sequence"/>
</dbReference>